<dbReference type="EMBL" id="JBAMMX010000025">
    <property type="protein sequence ID" value="KAK6915431.1"/>
    <property type="molecule type" value="Genomic_DNA"/>
</dbReference>
<evidence type="ECO:0000256" key="1">
    <source>
        <dbReference type="SAM" id="MobiDB-lite"/>
    </source>
</evidence>
<feature type="compositionally biased region" description="Polar residues" evidence="1">
    <location>
        <begin position="18"/>
        <end position="27"/>
    </location>
</feature>
<evidence type="ECO:0000313" key="3">
    <source>
        <dbReference type="Proteomes" id="UP001370490"/>
    </source>
</evidence>
<keyword evidence="3" id="KW-1185">Reference proteome</keyword>
<reference evidence="2 3" key="1">
    <citation type="submission" date="2023-12" db="EMBL/GenBank/DDBJ databases">
        <title>A high-quality genome assembly for Dillenia turbinata (Dilleniales).</title>
        <authorList>
            <person name="Chanderbali A."/>
        </authorList>
    </citation>
    <scope>NUCLEOTIDE SEQUENCE [LARGE SCALE GENOMIC DNA]</scope>
    <source>
        <strain evidence="2">LSX21</strain>
        <tissue evidence="2">Leaf</tissue>
    </source>
</reference>
<gene>
    <name evidence="2" type="ORF">RJ641_020548</name>
</gene>
<name>A0AAN8UQ65_9MAGN</name>
<evidence type="ECO:0000313" key="2">
    <source>
        <dbReference type="EMBL" id="KAK6915431.1"/>
    </source>
</evidence>
<organism evidence="2 3">
    <name type="scientific">Dillenia turbinata</name>
    <dbReference type="NCBI Taxonomy" id="194707"/>
    <lineage>
        <taxon>Eukaryota</taxon>
        <taxon>Viridiplantae</taxon>
        <taxon>Streptophyta</taxon>
        <taxon>Embryophyta</taxon>
        <taxon>Tracheophyta</taxon>
        <taxon>Spermatophyta</taxon>
        <taxon>Magnoliopsida</taxon>
        <taxon>eudicotyledons</taxon>
        <taxon>Gunneridae</taxon>
        <taxon>Pentapetalae</taxon>
        <taxon>Dilleniales</taxon>
        <taxon>Dilleniaceae</taxon>
        <taxon>Dillenia</taxon>
    </lineage>
</organism>
<protein>
    <submittedName>
        <fullName evidence="2">Uncharacterized protein</fullName>
    </submittedName>
</protein>
<comment type="caution">
    <text evidence="2">The sequence shown here is derived from an EMBL/GenBank/DDBJ whole genome shotgun (WGS) entry which is preliminary data.</text>
</comment>
<accession>A0AAN8UQ65</accession>
<dbReference type="Proteomes" id="UP001370490">
    <property type="component" value="Unassembled WGS sequence"/>
</dbReference>
<feature type="region of interest" description="Disordered" evidence="1">
    <location>
        <begin position="1"/>
        <end position="27"/>
    </location>
</feature>
<dbReference type="AlphaFoldDB" id="A0AAN8UQ65"/>
<proteinExistence type="predicted"/>
<sequence>MATGNWNALDKPTDRPRQSCNGYANTPLSPTQPLSTCKLLQEFNHYHLKNNRDCYDPKKESVLVYPRKNVLFLQPSSIKLIEHLAQHKGVEDECFLHLLTHTKDGLTFELQGQQNNHPTGGFAMRSFVGCSVAKAKAPKVSIMRFTQRSCTAVSGTLPEETAAAKLIARAATFTFLNVTPSITASFSKFSSVLRIPHSRAIAFAVNGLSPVTILMFTPAFLQDSTAALRPGRHGSFKPRNPNKLLINLSIYFCTPFVAQGNASQTFCCHALNYCLKLPSVVIIHGSDSPISLVQTPCSRSSRTFDAISVEALTSNASFPSQNSVTLISFKVRVPVLSVQIVVADPIVSQAESLRTIALSAIILFIE</sequence>